<evidence type="ECO:0000313" key="2">
    <source>
        <dbReference type="Proteomes" id="UP000033562"/>
    </source>
</evidence>
<dbReference type="EMBL" id="LANX01000001">
    <property type="protein sequence ID" value="KJV68875.1"/>
    <property type="molecule type" value="Genomic_DNA"/>
</dbReference>
<evidence type="ECO:0000313" key="1">
    <source>
        <dbReference type="EMBL" id="KJV68875.1"/>
    </source>
</evidence>
<gene>
    <name evidence="1" type="ORF">NLO413_0243</name>
</gene>
<sequence>MLINRYLIIIILLTFNTHCFASVLQGASNIKLIEKNKDWSVYTALQDGQKLCYLLSYPINNGKKSNSVFMITYISKILDEVSVSSGIKYKQNPIKLIIDHKKIYYLSIIENDVAWAENINIDAKIVNSMKKGLSLVVKGISASNKKIEDSYSLLGFDKSYKKMRQICNY</sequence>
<dbReference type="RefSeq" id="WP_045808711.1">
    <property type="nucleotide sequence ID" value="NZ_LANX01000001.1"/>
</dbReference>
<dbReference type="Proteomes" id="UP000033562">
    <property type="component" value="Unassembled WGS sequence"/>
</dbReference>
<reference evidence="1 2" key="1">
    <citation type="submission" date="2015-02" db="EMBL/GenBank/DDBJ databases">
        <title>Genome Sequencing of Rickettsiales.</title>
        <authorList>
            <person name="Daugherty S.C."/>
            <person name="Su Q."/>
            <person name="Abolude K."/>
            <person name="Beier-Sexton M."/>
            <person name="Carlyon J.A."/>
            <person name="Carter R."/>
            <person name="Day N.P."/>
            <person name="Dumler S.J."/>
            <person name="Dyachenko V."/>
            <person name="Godinez A."/>
            <person name="Kurtti T.J."/>
            <person name="Lichay M."/>
            <person name="Mullins K.E."/>
            <person name="Ott S."/>
            <person name="Pappas-Brown V."/>
            <person name="Paris D.H."/>
            <person name="Patel P."/>
            <person name="Richards A.L."/>
            <person name="Sadzewicz L."/>
            <person name="Sears K."/>
            <person name="Seidman D."/>
            <person name="Sengamalay N."/>
            <person name="Stenos J."/>
            <person name="Tallon L.J."/>
            <person name="Vincent G."/>
            <person name="Fraser C.M."/>
            <person name="Munderloh U."/>
            <person name="Dunning-Hotopp J.C."/>
        </authorList>
    </citation>
    <scope>NUCLEOTIDE SEQUENCE [LARGE SCALE GENOMIC DNA]</scope>
    <source>
        <strain evidence="1 2">RAC413</strain>
    </source>
</reference>
<comment type="caution">
    <text evidence="1">The sequence shown here is derived from an EMBL/GenBank/DDBJ whole genome shotgun (WGS) entry which is preliminary data.</text>
</comment>
<dbReference type="InterPro" id="IPR010642">
    <property type="entry name" value="Invasion_prot_B"/>
</dbReference>
<proteinExistence type="predicted"/>
<dbReference type="InterPro" id="IPR038696">
    <property type="entry name" value="IalB_sf"/>
</dbReference>
<keyword evidence="2" id="KW-1185">Reference proteome</keyword>
<protein>
    <submittedName>
        <fullName evidence="1">Invasion associated locus B family protein</fullName>
    </submittedName>
</protein>
<dbReference type="AlphaFoldDB" id="A0A0F3NLF7"/>
<dbReference type="Gene3D" id="2.60.40.1880">
    <property type="entry name" value="Invasion associated locus B (IalB) protein"/>
    <property type="match status" value="1"/>
</dbReference>
<dbReference type="STRING" id="1359163.NLO413_0243"/>
<dbReference type="OrthoDB" id="9806572at2"/>
<organism evidence="1 2">
    <name type="scientific">Candidatus Neoehrlichia procyonis str. RAC413</name>
    <dbReference type="NCBI Taxonomy" id="1359163"/>
    <lineage>
        <taxon>Bacteria</taxon>
        <taxon>Pseudomonadati</taxon>
        <taxon>Pseudomonadota</taxon>
        <taxon>Alphaproteobacteria</taxon>
        <taxon>Rickettsiales</taxon>
        <taxon>Anaplasmataceae</taxon>
        <taxon>Candidatus Neoehrlichia</taxon>
    </lineage>
</organism>
<name>A0A0F3NLF7_9RICK</name>
<accession>A0A0F3NLF7</accession>
<dbReference type="Pfam" id="PF06776">
    <property type="entry name" value="IalB"/>
    <property type="match status" value="1"/>
</dbReference>